<evidence type="ECO:0000256" key="6">
    <source>
        <dbReference type="ARBA" id="ARBA00023136"/>
    </source>
</evidence>
<evidence type="ECO:0000256" key="7">
    <source>
        <dbReference type="SAM" id="Phobius"/>
    </source>
</evidence>
<sequence>MTSQKQSQITNEILQGNLIKLMFKLSIPSILGILMLSLNTLLDALFAGRFIGETALAGMSLALPLTGIINGFALLVGVGSASVLSRAIGSGDIKTQSKIFGNLIVMSVVISFLITIIGYRFGEELIVLMGGSGEVALAGTKYFKIYIFGSVFLILGEACSEVIKSQGIMRIPTIFGSIFVILNILLNYIFITIFHWGIEGIALATVIAMIVYSILNLAYFLIGKSSISVNYKKIVIAINLLPAILSVGVSQLLYPVMDLVQNFVIYKSISYYGTDTDIAFYGAAGTLAFFGLIPIYGFAQALQPIIGMNYGARNYDRLKKAYITFAIIATLLLILTWLPLLLFPKIFLELLLPNVNFTNNDVINFRIIRTLLPIWTLAVFSNTLFISIGKGLIVASVIVTRSLILCLPLVLVFSRMLGVRGVYCGIIATDILVVLIVIVLTIIEFNKLAKNHEKYVAKKFGQ</sequence>
<keyword evidence="4 7" id="KW-0812">Transmembrane</keyword>
<feature type="transmembrane region" description="Helical" evidence="7">
    <location>
        <begin position="278"/>
        <end position="299"/>
    </location>
</feature>
<dbReference type="GO" id="GO:0042910">
    <property type="term" value="F:xenobiotic transmembrane transporter activity"/>
    <property type="evidence" value="ECO:0007669"/>
    <property type="project" value="InterPro"/>
</dbReference>
<dbReference type="GO" id="GO:0005886">
    <property type="term" value="C:plasma membrane"/>
    <property type="evidence" value="ECO:0007669"/>
    <property type="project" value="UniProtKB-SubCell"/>
</dbReference>
<dbReference type="PIRSF" id="PIRSF006603">
    <property type="entry name" value="DinF"/>
    <property type="match status" value="1"/>
</dbReference>
<keyword evidence="2" id="KW-0813">Transport</keyword>
<name>A0A2N6LJJ6_9CYAN</name>
<dbReference type="PANTHER" id="PTHR43823">
    <property type="entry name" value="SPORULATION PROTEIN YKVU"/>
    <property type="match status" value="1"/>
</dbReference>
<comment type="subcellular location">
    <subcellularLocation>
        <location evidence="1">Cell membrane</location>
        <topology evidence="1">Multi-pass membrane protein</topology>
    </subcellularLocation>
</comment>
<accession>A0A2N6LJJ6</accession>
<feature type="transmembrane region" description="Helical" evidence="7">
    <location>
        <begin position="171"/>
        <end position="194"/>
    </location>
</feature>
<evidence type="ECO:0000313" key="8">
    <source>
        <dbReference type="EMBL" id="PMB24629.1"/>
    </source>
</evidence>
<proteinExistence type="predicted"/>
<evidence type="ECO:0000313" key="9">
    <source>
        <dbReference type="Proteomes" id="UP000235081"/>
    </source>
</evidence>
<feature type="transmembrane region" description="Helical" evidence="7">
    <location>
        <begin position="420"/>
        <end position="443"/>
    </location>
</feature>
<keyword evidence="3" id="KW-1003">Cell membrane</keyword>
<dbReference type="AlphaFoldDB" id="A0A2N6LJJ6"/>
<dbReference type="Pfam" id="PF01554">
    <property type="entry name" value="MatE"/>
    <property type="match status" value="2"/>
</dbReference>
<keyword evidence="6 7" id="KW-0472">Membrane</keyword>
<gene>
    <name evidence="8" type="ORF">CEN46_07465</name>
</gene>
<evidence type="ECO:0000256" key="3">
    <source>
        <dbReference type="ARBA" id="ARBA00022475"/>
    </source>
</evidence>
<organism evidence="8 9">
    <name type="scientific">Fischerella thermalis CCMEE 5318</name>
    <dbReference type="NCBI Taxonomy" id="2019666"/>
    <lineage>
        <taxon>Bacteria</taxon>
        <taxon>Bacillati</taxon>
        <taxon>Cyanobacteriota</taxon>
        <taxon>Cyanophyceae</taxon>
        <taxon>Nostocales</taxon>
        <taxon>Hapalosiphonaceae</taxon>
        <taxon>Fischerella</taxon>
    </lineage>
</organism>
<feature type="transmembrane region" description="Helical" evidence="7">
    <location>
        <begin position="392"/>
        <end position="414"/>
    </location>
</feature>
<comment type="caution">
    <text evidence="8">The sequence shown here is derived from an EMBL/GenBank/DDBJ whole genome shotgun (WGS) entry which is preliminary data.</text>
</comment>
<evidence type="ECO:0000256" key="1">
    <source>
        <dbReference type="ARBA" id="ARBA00004651"/>
    </source>
</evidence>
<keyword evidence="5 7" id="KW-1133">Transmembrane helix</keyword>
<dbReference type="RefSeq" id="WP_102181059.1">
    <property type="nucleotide sequence ID" value="NZ_NMQE01000202.1"/>
</dbReference>
<dbReference type="PANTHER" id="PTHR43823:SF3">
    <property type="entry name" value="MULTIDRUG EXPORT PROTEIN MEPA"/>
    <property type="match status" value="1"/>
</dbReference>
<reference evidence="8 9" key="1">
    <citation type="submission" date="2017-07" db="EMBL/GenBank/DDBJ databases">
        <title>Genomes of Fischerella (Mastigocladus) sp. strains.</title>
        <authorList>
            <person name="Miller S.R."/>
        </authorList>
    </citation>
    <scope>NUCLEOTIDE SEQUENCE [LARGE SCALE GENOMIC DNA]</scope>
    <source>
        <strain evidence="8 9">CCMEE 5318</strain>
    </source>
</reference>
<feature type="transmembrane region" description="Helical" evidence="7">
    <location>
        <begin position="320"/>
        <end position="343"/>
    </location>
</feature>
<feature type="transmembrane region" description="Helical" evidence="7">
    <location>
        <begin position="234"/>
        <end position="254"/>
    </location>
</feature>
<feature type="transmembrane region" description="Helical" evidence="7">
    <location>
        <begin position="54"/>
        <end position="78"/>
    </location>
</feature>
<protein>
    <submittedName>
        <fullName evidence="8">MATE family efflux transporter</fullName>
    </submittedName>
</protein>
<dbReference type="InterPro" id="IPR048279">
    <property type="entry name" value="MdtK-like"/>
</dbReference>
<dbReference type="InterPro" id="IPR051327">
    <property type="entry name" value="MATE_MepA_subfamily"/>
</dbReference>
<dbReference type="Proteomes" id="UP000235081">
    <property type="component" value="Unassembled WGS sequence"/>
</dbReference>
<dbReference type="GO" id="GO:0015297">
    <property type="term" value="F:antiporter activity"/>
    <property type="evidence" value="ECO:0007669"/>
    <property type="project" value="InterPro"/>
</dbReference>
<evidence type="ECO:0000256" key="4">
    <source>
        <dbReference type="ARBA" id="ARBA00022692"/>
    </source>
</evidence>
<feature type="transmembrane region" description="Helical" evidence="7">
    <location>
        <begin position="142"/>
        <end position="159"/>
    </location>
</feature>
<feature type="transmembrane region" description="Helical" evidence="7">
    <location>
        <begin position="21"/>
        <end position="42"/>
    </location>
</feature>
<evidence type="ECO:0000256" key="5">
    <source>
        <dbReference type="ARBA" id="ARBA00022989"/>
    </source>
</evidence>
<evidence type="ECO:0000256" key="2">
    <source>
        <dbReference type="ARBA" id="ARBA00022448"/>
    </source>
</evidence>
<feature type="transmembrane region" description="Helical" evidence="7">
    <location>
        <begin position="200"/>
        <end position="222"/>
    </location>
</feature>
<dbReference type="EMBL" id="NMQE01000202">
    <property type="protein sequence ID" value="PMB24629.1"/>
    <property type="molecule type" value="Genomic_DNA"/>
</dbReference>
<feature type="transmembrane region" description="Helical" evidence="7">
    <location>
        <begin position="99"/>
        <end position="122"/>
    </location>
</feature>
<dbReference type="InterPro" id="IPR002528">
    <property type="entry name" value="MATE_fam"/>
</dbReference>